<keyword evidence="1" id="KW-0175">Coiled coil</keyword>
<evidence type="ECO:0000256" key="2">
    <source>
        <dbReference type="SAM" id="MobiDB-lite"/>
    </source>
</evidence>
<gene>
    <name evidence="3" type="ORF">FEQUK3_LOCUS9644</name>
</gene>
<feature type="region of interest" description="Disordered" evidence="2">
    <location>
        <begin position="482"/>
        <end position="536"/>
    </location>
</feature>
<evidence type="ECO:0000256" key="1">
    <source>
        <dbReference type="SAM" id="Coils"/>
    </source>
</evidence>
<feature type="compositionally biased region" description="Low complexity" evidence="2">
    <location>
        <begin position="424"/>
        <end position="435"/>
    </location>
</feature>
<feature type="compositionally biased region" description="Low complexity" evidence="2">
    <location>
        <begin position="558"/>
        <end position="571"/>
    </location>
</feature>
<feature type="region of interest" description="Disordered" evidence="2">
    <location>
        <begin position="1"/>
        <end position="137"/>
    </location>
</feature>
<feature type="compositionally biased region" description="Polar residues" evidence="2">
    <location>
        <begin position="246"/>
        <end position="264"/>
    </location>
</feature>
<sequence length="792" mass="86865">MPTTRKGGKPNQRARIQSQSLQIGQLETTPTRRHLQSRRVDDKPDPPSAQQPPQASANEFEDKIDDADLMGLDDEQDVPRDFWSEAASTHRSTPAPEAGRTHFDSPSSVIDDFSSLRSGSGKLPSTQPLPSQLVAGPEANNYDFSETATTARRSSPVQPHNTLSQVALDRAWEYPENNTVPELPGTIPESYQVPETDPMKHLPENELYDATPASEEEDQAPKSAEAKGSVFKRGKQKVKPVLEFDATTQKVIEPQRTTANQSPHISMVESMRQAYAASVSPTEDTKKPTPKSRKKPSPKVAKKAVPKAPPKAPPKPSPRAAPKVIAKPSPKPSPKPARKAAAAAARRITRQSALAEELTQPSSEAIISPAVERADPVTKASSAATKKTTAKTIVKTEPSLQPAEAQGEPKGINDTQGSTENPILLSSAASSSSLSDINDSVPPNDQAGVSPLDPAPAHESEMLVDPFVVPEEMIDVAQDDQHQIVAPNPRVPKPTHPVRRPERRATAQEKSITVRADPKGPLLQRTNRPPIRIGPGEVLSARDANMLAQYNASKANTLKRTTTTRDTLVDTSAPPRKVMKRSRSFSISQAGSPLPVDTTGYPIEETSPIDEEEDEPPSVSNTNKQANGLQQDLHAQILASLQVPDEKLPEVHDDKAQDEEEAAEPTLPKGPSEEVSEELHGLVKTMLRRLQTKENTIYRTADAYQKNSIDCVGKLERKYEQERHLLSKTWKQDGDRFIRDSRSARAALEEQRKLREEATRKMQETVARRQHLFRKAITSLHALGQLTEDEDH</sequence>
<feature type="compositionally biased region" description="Acidic residues" evidence="2">
    <location>
        <begin position="607"/>
        <end position="616"/>
    </location>
</feature>
<feature type="region of interest" description="Disordered" evidence="2">
    <location>
        <begin position="650"/>
        <end position="678"/>
    </location>
</feature>
<feature type="compositionally biased region" description="Pro residues" evidence="2">
    <location>
        <begin position="307"/>
        <end position="319"/>
    </location>
</feature>
<feature type="region of interest" description="Disordered" evidence="2">
    <location>
        <begin position="556"/>
        <end position="625"/>
    </location>
</feature>
<feature type="compositionally biased region" description="Basic residues" evidence="2">
    <location>
        <begin position="288"/>
        <end position="305"/>
    </location>
</feature>
<name>A0A8J2NMT7_FUSEQ</name>
<feature type="region of interest" description="Disordered" evidence="2">
    <location>
        <begin position="177"/>
        <end position="460"/>
    </location>
</feature>
<feature type="coiled-coil region" evidence="1">
    <location>
        <begin position="741"/>
        <end position="768"/>
    </location>
</feature>
<dbReference type="AlphaFoldDB" id="A0A8J2NMT7"/>
<feature type="compositionally biased region" description="Polar residues" evidence="2">
    <location>
        <begin position="115"/>
        <end position="130"/>
    </location>
</feature>
<evidence type="ECO:0000313" key="4">
    <source>
        <dbReference type="Proteomes" id="UP000693738"/>
    </source>
</evidence>
<dbReference type="Proteomes" id="UP000693738">
    <property type="component" value="Unassembled WGS sequence"/>
</dbReference>
<organism evidence="3 4">
    <name type="scientific">Fusarium equiseti</name>
    <name type="common">Fusarium scirpi</name>
    <dbReference type="NCBI Taxonomy" id="61235"/>
    <lineage>
        <taxon>Eukaryota</taxon>
        <taxon>Fungi</taxon>
        <taxon>Dikarya</taxon>
        <taxon>Ascomycota</taxon>
        <taxon>Pezizomycotina</taxon>
        <taxon>Sordariomycetes</taxon>
        <taxon>Hypocreomycetidae</taxon>
        <taxon>Hypocreales</taxon>
        <taxon>Nectriaceae</taxon>
        <taxon>Fusarium</taxon>
        <taxon>Fusarium incarnatum-equiseti species complex</taxon>
    </lineage>
</organism>
<protein>
    <submittedName>
        <fullName evidence="3">Uncharacterized protein</fullName>
    </submittedName>
</protein>
<proteinExistence type="predicted"/>
<feature type="compositionally biased region" description="Low complexity" evidence="2">
    <location>
        <begin position="378"/>
        <end position="392"/>
    </location>
</feature>
<accession>A0A8J2NMT7</accession>
<evidence type="ECO:0000313" key="3">
    <source>
        <dbReference type="EMBL" id="CAG7563889.1"/>
    </source>
</evidence>
<comment type="caution">
    <text evidence="3">The sequence shown here is derived from an EMBL/GenBank/DDBJ whole genome shotgun (WGS) entry which is preliminary data.</text>
</comment>
<dbReference type="EMBL" id="CAJSTJ010000162">
    <property type="protein sequence ID" value="CAG7563889.1"/>
    <property type="molecule type" value="Genomic_DNA"/>
</dbReference>
<reference evidence="3" key="1">
    <citation type="submission" date="2021-05" db="EMBL/GenBank/DDBJ databases">
        <authorList>
            <person name="Khan N."/>
        </authorList>
    </citation>
    <scope>NUCLEOTIDE SEQUENCE</scope>
</reference>
<feature type="compositionally biased region" description="Polar residues" evidence="2">
    <location>
        <begin position="14"/>
        <end position="29"/>
    </location>
</feature>
<feature type="compositionally biased region" description="Acidic residues" evidence="2">
    <location>
        <begin position="62"/>
        <end position="76"/>
    </location>
</feature>